<dbReference type="AlphaFoldDB" id="A0A415H0X5"/>
<protein>
    <submittedName>
        <fullName evidence="1">Uncharacterized protein</fullName>
    </submittedName>
</protein>
<proteinExistence type="predicted"/>
<accession>A0A415H0X5</accession>
<gene>
    <name evidence="1" type="ORF">DW054_16225</name>
</gene>
<evidence type="ECO:0000313" key="2">
    <source>
        <dbReference type="Proteomes" id="UP000284152"/>
    </source>
</evidence>
<dbReference type="Proteomes" id="UP000284152">
    <property type="component" value="Unassembled WGS sequence"/>
</dbReference>
<dbReference type="EMBL" id="QRNS01000058">
    <property type="protein sequence ID" value="RHK59323.1"/>
    <property type="molecule type" value="Genomic_DNA"/>
</dbReference>
<reference evidence="1 2" key="1">
    <citation type="submission" date="2018-08" db="EMBL/GenBank/DDBJ databases">
        <title>A genome reference for cultivated species of the human gut microbiota.</title>
        <authorList>
            <person name="Zou Y."/>
            <person name="Xue W."/>
            <person name="Luo G."/>
        </authorList>
    </citation>
    <scope>NUCLEOTIDE SEQUENCE [LARGE SCALE GENOMIC DNA]</scope>
    <source>
        <strain evidence="1 2">AF42-21</strain>
    </source>
</reference>
<organism evidence="1 2">
    <name type="scientific">Dorea formicigenerans</name>
    <dbReference type="NCBI Taxonomy" id="39486"/>
    <lineage>
        <taxon>Bacteria</taxon>
        <taxon>Bacillati</taxon>
        <taxon>Bacillota</taxon>
        <taxon>Clostridia</taxon>
        <taxon>Lachnospirales</taxon>
        <taxon>Lachnospiraceae</taxon>
        <taxon>Dorea</taxon>
    </lineage>
</organism>
<evidence type="ECO:0000313" key="1">
    <source>
        <dbReference type="EMBL" id="RHK59323.1"/>
    </source>
</evidence>
<name>A0A415H0X5_9FIRM</name>
<comment type="caution">
    <text evidence="1">The sequence shown here is derived from an EMBL/GenBank/DDBJ whole genome shotgun (WGS) entry which is preliminary data.</text>
</comment>
<dbReference type="Gene3D" id="3.20.20.140">
    <property type="entry name" value="Metal-dependent hydrolases"/>
    <property type="match status" value="1"/>
</dbReference>
<sequence length="96" mass="11000">MDVRIMTKYITGEIQPQVGTVPNNLVEDAIKKYPDKFWGFYCVNPQVGTVPNNLVEDAIKKYPDKFWGFYCVNPLEGKCVLDKLENAKNKGLLKMQ</sequence>